<keyword evidence="3" id="KW-1185">Reference proteome</keyword>
<evidence type="ECO:0000313" key="2">
    <source>
        <dbReference type="EMBL" id="KIM88744.1"/>
    </source>
</evidence>
<accession>A0A0C3GAH3</accession>
<protein>
    <submittedName>
        <fullName evidence="2">Uncharacterized protein</fullName>
    </submittedName>
</protein>
<gene>
    <name evidence="2" type="ORF">PILCRDRAFT_813720</name>
</gene>
<reference evidence="3" key="2">
    <citation type="submission" date="2015-01" db="EMBL/GenBank/DDBJ databases">
        <title>Evolutionary Origins and Diversification of the Mycorrhizal Mutualists.</title>
        <authorList>
            <consortium name="DOE Joint Genome Institute"/>
            <consortium name="Mycorrhizal Genomics Consortium"/>
            <person name="Kohler A."/>
            <person name="Kuo A."/>
            <person name="Nagy L.G."/>
            <person name="Floudas D."/>
            <person name="Copeland A."/>
            <person name="Barry K.W."/>
            <person name="Cichocki N."/>
            <person name="Veneault-Fourrey C."/>
            <person name="LaButti K."/>
            <person name="Lindquist E.A."/>
            <person name="Lipzen A."/>
            <person name="Lundell T."/>
            <person name="Morin E."/>
            <person name="Murat C."/>
            <person name="Riley R."/>
            <person name="Ohm R."/>
            <person name="Sun H."/>
            <person name="Tunlid A."/>
            <person name="Henrissat B."/>
            <person name="Grigoriev I.V."/>
            <person name="Hibbett D.S."/>
            <person name="Martin F."/>
        </authorList>
    </citation>
    <scope>NUCLEOTIDE SEQUENCE [LARGE SCALE GENOMIC DNA]</scope>
    <source>
        <strain evidence="3">F 1598</strain>
    </source>
</reference>
<dbReference type="Proteomes" id="UP000054166">
    <property type="component" value="Unassembled WGS sequence"/>
</dbReference>
<dbReference type="HOGENOM" id="CLU_1896988_0_0_1"/>
<feature type="region of interest" description="Disordered" evidence="1">
    <location>
        <begin position="47"/>
        <end position="70"/>
    </location>
</feature>
<evidence type="ECO:0000313" key="3">
    <source>
        <dbReference type="Proteomes" id="UP000054166"/>
    </source>
</evidence>
<reference evidence="2 3" key="1">
    <citation type="submission" date="2014-04" db="EMBL/GenBank/DDBJ databases">
        <authorList>
            <consortium name="DOE Joint Genome Institute"/>
            <person name="Kuo A."/>
            <person name="Tarkka M."/>
            <person name="Buscot F."/>
            <person name="Kohler A."/>
            <person name="Nagy L.G."/>
            <person name="Floudas D."/>
            <person name="Copeland A."/>
            <person name="Barry K.W."/>
            <person name="Cichocki N."/>
            <person name="Veneault-Fourrey C."/>
            <person name="LaButti K."/>
            <person name="Lindquist E.A."/>
            <person name="Lipzen A."/>
            <person name="Lundell T."/>
            <person name="Morin E."/>
            <person name="Murat C."/>
            <person name="Sun H."/>
            <person name="Tunlid A."/>
            <person name="Henrissat B."/>
            <person name="Grigoriev I.V."/>
            <person name="Hibbett D.S."/>
            <person name="Martin F."/>
            <person name="Nordberg H.P."/>
            <person name="Cantor M.N."/>
            <person name="Hua S.X."/>
        </authorList>
    </citation>
    <scope>NUCLEOTIDE SEQUENCE [LARGE SCALE GENOMIC DNA]</scope>
    <source>
        <strain evidence="2 3">F 1598</strain>
    </source>
</reference>
<dbReference type="AlphaFoldDB" id="A0A0C3GAH3"/>
<dbReference type="InParanoid" id="A0A0C3GAH3"/>
<proteinExistence type="predicted"/>
<sequence length="134" mass="14686">MGWARVDIGCCGLKRCNGIRRPLKTLPRCVSCTSAFLSSPFHLSHKSTVTRPLGSDRLPQYGRSDSTPWPVSAHSVYRGCWTGSPGTSPSHQLRSSSESQPLLLVLNIPPKSAVAQMLLRLSSNRFSSFMTPRS</sequence>
<organism evidence="2 3">
    <name type="scientific">Piloderma croceum (strain F 1598)</name>
    <dbReference type="NCBI Taxonomy" id="765440"/>
    <lineage>
        <taxon>Eukaryota</taxon>
        <taxon>Fungi</taxon>
        <taxon>Dikarya</taxon>
        <taxon>Basidiomycota</taxon>
        <taxon>Agaricomycotina</taxon>
        <taxon>Agaricomycetes</taxon>
        <taxon>Agaricomycetidae</taxon>
        <taxon>Atheliales</taxon>
        <taxon>Atheliaceae</taxon>
        <taxon>Piloderma</taxon>
    </lineage>
</organism>
<dbReference type="EMBL" id="KN832976">
    <property type="protein sequence ID" value="KIM88744.1"/>
    <property type="molecule type" value="Genomic_DNA"/>
</dbReference>
<name>A0A0C3GAH3_PILCF</name>
<evidence type="ECO:0000256" key="1">
    <source>
        <dbReference type="SAM" id="MobiDB-lite"/>
    </source>
</evidence>